<feature type="compositionally biased region" description="Polar residues" evidence="1">
    <location>
        <begin position="1"/>
        <end position="13"/>
    </location>
</feature>
<gene>
    <name evidence="2" type="ORF">GCM10009741_63340</name>
</gene>
<proteinExistence type="predicted"/>
<feature type="compositionally biased region" description="Basic and acidic residues" evidence="1">
    <location>
        <begin position="15"/>
        <end position="52"/>
    </location>
</feature>
<sequence length="72" mass="8112">MTNPSNRYENLTPTRFEKTHRVTDSEINEALEHDGTVEDTGLTDREVTHDDGAPPYADRNDTPQPPTRESGD</sequence>
<reference evidence="2 3" key="1">
    <citation type="journal article" date="2019" name="Int. J. Syst. Evol. Microbiol.">
        <title>The Global Catalogue of Microorganisms (GCM) 10K type strain sequencing project: providing services to taxonomists for standard genome sequencing and annotation.</title>
        <authorList>
            <consortium name="The Broad Institute Genomics Platform"/>
            <consortium name="The Broad Institute Genome Sequencing Center for Infectious Disease"/>
            <person name="Wu L."/>
            <person name="Ma J."/>
        </authorList>
    </citation>
    <scope>NUCLEOTIDE SEQUENCE [LARGE SCALE GENOMIC DNA]</scope>
    <source>
        <strain evidence="2 3">JCM 14303</strain>
    </source>
</reference>
<keyword evidence="3" id="KW-1185">Reference proteome</keyword>
<dbReference type="Proteomes" id="UP001500363">
    <property type="component" value="Unassembled WGS sequence"/>
</dbReference>
<feature type="region of interest" description="Disordered" evidence="1">
    <location>
        <begin position="1"/>
        <end position="72"/>
    </location>
</feature>
<comment type="caution">
    <text evidence="2">The sequence shown here is derived from an EMBL/GenBank/DDBJ whole genome shotgun (WGS) entry which is preliminary data.</text>
</comment>
<protein>
    <submittedName>
        <fullName evidence="2">Uncharacterized protein</fullName>
    </submittedName>
</protein>
<accession>A0ABN2C0S5</accession>
<name>A0ABN2C0S5_9ACTN</name>
<dbReference type="RefSeq" id="WP_344180765.1">
    <property type="nucleotide sequence ID" value="NZ_BAAANC010000003.1"/>
</dbReference>
<evidence type="ECO:0000313" key="3">
    <source>
        <dbReference type="Proteomes" id="UP001500363"/>
    </source>
</evidence>
<evidence type="ECO:0000256" key="1">
    <source>
        <dbReference type="SAM" id="MobiDB-lite"/>
    </source>
</evidence>
<evidence type="ECO:0000313" key="2">
    <source>
        <dbReference type="EMBL" id="GAA1550186.1"/>
    </source>
</evidence>
<organism evidence="2 3">
    <name type="scientific">Kribbella lupini</name>
    <dbReference type="NCBI Taxonomy" id="291602"/>
    <lineage>
        <taxon>Bacteria</taxon>
        <taxon>Bacillati</taxon>
        <taxon>Actinomycetota</taxon>
        <taxon>Actinomycetes</taxon>
        <taxon>Propionibacteriales</taxon>
        <taxon>Kribbellaceae</taxon>
        <taxon>Kribbella</taxon>
    </lineage>
</organism>
<dbReference type="EMBL" id="BAAANC010000003">
    <property type="protein sequence ID" value="GAA1550186.1"/>
    <property type="molecule type" value="Genomic_DNA"/>
</dbReference>